<keyword evidence="8" id="KW-1185">Reference proteome</keyword>
<feature type="compositionally biased region" description="Polar residues" evidence="6">
    <location>
        <begin position="343"/>
        <end position="355"/>
    </location>
</feature>
<dbReference type="GO" id="GO:0004497">
    <property type="term" value="F:monooxygenase activity"/>
    <property type="evidence" value="ECO:0007669"/>
    <property type="project" value="UniProtKB-KW"/>
</dbReference>
<dbReference type="PANTHER" id="PTHR47178">
    <property type="entry name" value="MONOOXYGENASE, FAD-BINDING"/>
    <property type="match status" value="1"/>
</dbReference>
<dbReference type="SUPFAM" id="SSF51905">
    <property type="entry name" value="FAD/NAD(P)-binding domain"/>
    <property type="match status" value="1"/>
</dbReference>
<evidence type="ECO:0000313" key="8">
    <source>
        <dbReference type="Proteomes" id="UP001337655"/>
    </source>
</evidence>
<organism evidence="7 8">
    <name type="scientific">Saxophila tyrrhenica</name>
    <dbReference type="NCBI Taxonomy" id="1690608"/>
    <lineage>
        <taxon>Eukaryota</taxon>
        <taxon>Fungi</taxon>
        <taxon>Dikarya</taxon>
        <taxon>Ascomycota</taxon>
        <taxon>Pezizomycotina</taxon>
        <taxon>Dothideomycetes</taxon>
        <taxon>Dothideomycetidae</taxon>
        <taxon>Mycosphaerellales</taxon>
        <taxon>Extremaceae</taxon>
        <taxon>Saxophila</taxon>
    </lineage>
</organism>
<dbReference type="Proteomes" id="UP001337655">
    <property type="component" value="Unassembled WGS sequence"/>
</dbReference>
<dbReference type="Gene3D" id="3.50.50.60">
    <property type="entry name" value="FAD/NAD(P)-binding domain"/>
    <property type="match status" value="1"/>
</dbReference>
<reference evidence="7 8" key="1">
    <citation type="submission" date="2023-08" db="EMBL/GenBank/DDBJ databases">
        <title>Black Yeasts Isolated from many extreme environments.</title>
        <authorList>
            <person name="Coleine C."/>
            <person name="Stajich J.E."/>
            <person name="Selbmann L."/>
        </authorList>
    </citation>
    <scope>NUCLEOTIDE SEQUENCE [LARGE SCALE GENOMIC DNA]</scope>
    <source>
        <strain evidence="7 8">CCFEE 5935</strain>
    </source>
</reference>
<evidence type="ECO:0000256" key="3">
    <source>
        <dbReference type="ARBA" id="ARBA00022827"/>
    </source>
</evidence>
<dbReference type="EMBL" id="JAVRRT010000009">
    <property type="protein sequence ID" value="KAK5169138.1"/>
    <property type="molecule type" value="Genomic_DNA"/>
</dbReference>
<dbReference type="RefSeq" id="XP_064658604.1">
    <property type="nucleotide sequence ID" value="XM_064803689.1"/>
</dbReference>
<name>A0AAV9P8E1_9PEZI</name>
<accession>A0AAV9P8E1</accession>
<dbReference type="AlphaFoldDB" id="A0AAV9P8E1"/>
<evidence type="ECO:0000256" key="1">
    <source>
        <dbReference type="ARBA" id="ARBA00001974"/>
    </source>
</evidence>
<evidence type="ECO:0000313" key="7">
    <source>
        <dbReference type="EMBL" id="KAK5169138.1"/>
    </source>
</evidence>
<dbReference type="PANTHER" id="PTHR47178:SF6">
    <property type="entry name" value="FAD-BINDING DOMAIN-CONTAINING PROTEIN"/>
    <property type="match status" value="1"/>
</dbReference>
<keyword evidence="3" id="KW-0274">FAD</keyword>
<keyword evidence="2" id="KW-0285">Flavoprotein</keyword>
<evidence type="ECO:0000256" key="6">
    <source>
        <dbReference type="SAM" id="MobiDB-lite"/>
    </source>
</evidence>
<dbReference type="InterPro" id="IPR036188">
    <property type="entry name" value="FAD/NAD-bd_sf"/>
</dbReference>
<comment type="caution">
    <text evidence="7">The sequence shown here is derived from an EMBL/GenBank/DDBJ whole genome shotgun (WGS) entry which is preliminary data.</text>
</comment>
<protein>
    <recommendedName>
        <fullName evidence="9">FAD-binding domain-containing protein</fullName>
    </recommendedName>
</protein>
<gene>
    <name evidence="7" type="ORF">LTR77_006447</name>
</gene>
<sequence>MPEAAYHGSQQLFAEVEDSVPKDMPPLEVTGHLADRDVPPEGVVYETEGDTIKALRKFGPEHGDNVIRCNRQKLREWFLTNVNIHWGKHFSHYEGGAEGEGVVVTFRDGSSYHGDILVAGDGTHSKVRNQLLPDPTFRPQPIPRGVIVGGLTATREQYMRWMKYGKSYYTLADPNIRLTVSMKWISEDQESAEYVWLYGWADKGAIHEKFWTSTASREELSQYVLSNLNGFSAELFASSLEDARHASSTNPTRQSDVDGRFESSDDFMQAFSVGDDSTYADSEIVRGQGGNMAMLDGLRLATVISRSAGAPIEDVLKEYEIEMNERGTKAVLASRAAIPTGDPSWTATKSGQVWQNPKERKNIAGEQVPTG</sequence>
<keyword evidence="5" id="KW-0503">Monooxygenase</keyword>
<keyword evidence="4" id="KW-0560">Oxidoreductase</keyword>
<proteinExistence type="predicted"/>
<evidence type="ECO:0000256" key="5">
    <source>
        <dbReference type="ARBA" id="ARBA00023033"/>
    </source>
</evidence>
<dbReference type="GeneID" id="89927787"/>
<evidence type="ECO:0008006" key="9">
    <source>
        <dbReference type="Google" id="ProtNLM"/>
    </source>
</evidence>
<evidence type="ECO:0000256" key="2">
    <source>
        <dbReference type="ARBA" id="ARBA00022630"/>
    </source>
</evidence>
<evidence type="ECO:0000256" key="4">
    <source>
        <dbReference type="ARBA" id="ARBA00023002"/>
    </source>
</evidence>
<feature type="region of interest" description="Disordered" evidence="6">
    <location>
        <begin position="339"/>
        <end position="371"/>
    </location>
</feature>
<comment type="cofactor">
    <cofactor evidence="1">
        <name>FAD</name>
        <dbReference type="ChEBI" id="CHEBI:57692"/>
    </cofactor>
</comment>